<feature type="region of interest" description="Disordered" evidence="1">
    <location>
        <begin position="1"/>
        <end position="22"/>
    </location>
</feature>
<organism evidence="2 3">
    <name type="scientific">Intoshia linei</name>
    <dbReference type="NCBI Taxonomy" id="1819745"/>
    <lineage>
        <taxon>Eukaryota</taxon>
        <taxon>Metazoa</taxon>
        <taxon>Spiralia</taxon>
        <taxon>Lophotrochozoa</taxon>
        <taxon>Mesozoa</taxon>
        <taxon>Orthonectida</taxon>
        <taxon>Rhopaluridae</taxon>
        <taxon>Intoshia</taxon>
    </lineage>
</organism>
<comment type="caution">
    <text evidence="2">The sequence shown here is derived from an EMBL/GenBank/DDBJ whole genome shotgun (WGS) entry which is preliminary data.</text>
</comment>
<evidence type="ECO:0000256" key="1">
    <source>
        <dbReference type="SAM" id="MobiDB-lite"/>
    </source>
</evidence>
<name>A0A177AYL0_9BILA</name>
<accession>A0A177AYL0</accession>
<sequence>MPSQKTKTTRQSEVSNSSVWDAGLSMPDADNWMYTMPMSQSLETSNLKEIININDMNVTPKSIDSMQKSIHQSNPTGNSKEFNKAIIRIESSKKDLPAPQFDLYKTKF</sequence>
<protein>
    <submittedName>
        <fullName evidence="2">Uncharacterized protein</fullName>
    </submittedName>
</protein>
<evidence type="ECO:0000313" key="2">
    <source>
        <dbReference type="EMBL" id="OAF66463.1"/>
    </source>
</evidence>
<dbReference type="AlphaFoldDB" id="A0A177AYL0"/>
<evidence type="ECO:0000313" key="3">
    <source>
        <dbReference type="Proteomes" id="UP000078046"/>
    </source>
</evidence>
<proteinExistence type="predicted"/>
<dbReference type="EMBL" id="LWCA01000925">
    <property type="protein sequence ID" value="OAF66463.1"/>
    <property type="molecule type" value="Genomic_DNA"/>
</dbReference>
<reference evidence="2 3" key="1">
    <citation type="submission" date="2016-04" db="EMBL/GenBank/DDBJ databases">
        <title>The genome of Intoshia linei affirms orthonectids as highly simplified spiralians.</title>
        <authorList>
            <person name="Mikhailov K.V."/>
            <person name="Slusarev G.S."/>
            <person name="Nikitin M.A."/>
            <person name="Logacheva M.D."/>
            <person name="Penin A."/>
            <person name="Aleoshin V."/>
            <person name="Panchin Y.V."/>
        </authorList>
    </citation>
    <scope>NUCLEOTIDE SEQUENCE [LARGE SCALE GENOMIC DNA]</scope>
    <source>
        <strain evidence="2">Intl2013</strain>
        <tissue evidence="2">Whole animal</tissue>
    </source>
</reference>
<dbReference type="Proteomes" id="UP000078046">
    <property type="component" value="Unassembled WGS sequence"/>
</dbReference>
<feature type="compositionally biased region" description="Polar residues" evidence="1">
    <location>
        <begin position="1"/>
        <end position="19"/>
    </location>
</feature>
<gene>
    <name evidence="2" type="ORF">A3Q56_05812</name>
</gene>
<keyword evidence="3" id="KW-1185">Reference proteome</keyword>